<gene>
    <name evidence="3" type="ORF">E1B28_007809</name>
</gene>
<comment type="caution">
    <text evidence="3">The sequence shown here is derived from an EMBL/GenBank/DDBJ whole genome shotgun (WGS) entry which is preliminary data.</text>
</comment>
<dbReference type="KEGG" id="more:E1B28_007809"/>
<feature type="chain" id="PRO_5040487107" evidence="2">
    <location>
        <begin position="21"/>
        <end position="166"/>
    </location>
</feature>
<evidence type="ECO:0000256" key="2">
    <source>
        <dbReference type="SAM" id="SignalP"/>
    </source>
</evidence>
<keyword evidence="4" id="KW-1185">Reference proteome</keyword>
<organism evidence="3 4">
    <name type="scientific">Marasmius oreades</name>
    <name type="common">fairy-ring Marasmius</name>
    <dbReference type="NCBI Taxonomy" id="181124"/>
    <lineage>
        <taxon>Eukaryota</taxon>
        <taxon>Fungi</taxon>
        <taxon>Dikarya</taxon>
        <taxon>Basidiomycota</taxon>
        <taxon>Agaricomycotina</taxon>
        <taxon>Agaricomycetes</taxon>
        <taxon>Agaricomycetidae</taxon>
        <taxon>Agaricales</taxon>
        <taxon>Marasmiineae</taxon>
        <taxon>Marasmiaceae</taxon>
        <taxon>Marasmius</taxon>
    </lineage>
</organism>
<name>A0A9P7UTV1_9AGAR</name>
<evidence type="ECO:0000313" key="4">
    <source>
        <dbReference type="Proteomes" id="UP001049176"/>
    </source>
</evidence>
<proteinExistence type="predicted"/>
<dbReference type="RefSeq" id="XP_043010672.1">
    <property type="nucleotide sequence ID" value="XM_043152586.1"/>
</dbReference>
<accession>A0A9P7UTV1</accession>
<evidence type="ECO:0000313" key="3">
    <source>
        <dbReference type="EMBL" id="KAG7094202.1"/>
    </source>
</evidence>
<sequence length="166" mass="18707">MCMMGLVILYLIVLFQRGLCMPSRCYEGEEMDRDQSHMGVCICSDKDEAGVYTSQEHLNLYHSNVYIKPGYFLAVSGLDITSDTYRSYELRSNGLTLGQGHPFSEDTTSTAVWRGDSGLRRSPERNGYGLELSPHHSKKEKTADIVNVSNNIQQVPDFLKSRQKCA</sequence>
<feature type="region of interest" description="Disordered" evidence="1">
    <location>
        <begin position="114"/>
        <end position="136"/>
    </location>
</feature>
<feature type="signal peptide" evidence="2">
    <location>
        <begin position="1"/>
        <end position="20"/>
    </location>
</feature>
<dbReference type="AlphaFoldDB" id="A0A9P7UTV1"/>
<protein>
    <submittedName>
        <fullName evidence="3">Uncharacterized protein</fullName>
    </submittedName>
</protein>
<reference evidence="3" key="1">
    <citation type="journal article" date="2021" name="Genome Biol. Evol.">
        <title>The assembled and annotated genome of the fairy-ring fungus Marasmius oreades.</title>
        <authorList>
            <person name="Hiltunen M."/>
            <person name="Ament-Velasquez S.L."/>
            <person name="Johannesson H."/>
        </authorList>
    </citation>
    <scope>NUCLEOTIDE SEQUENCE</scope>
    <source>
        <strain evidence="3">03SP1</strain>
    </source>
</reference>
<dbReference type="GeneID" id="66076885"/>
<evidence type="ECO:0000256" key="1">
    <source>
        <dbReference type="SAM" id="MobiDB-lite"/>
    </source>
</evidence>
<keyword evidence="2" id="KW-0732">Signal</keyword>
<dbReference type="Proteomes" id="UP001049176">
    <property type="component" value="Chromosome 4"/>
</dbReference>
<dbReference type="EMBL" id="CM032184">
    <property type="protein sequence ID" value="KAG7094202.1"/>
    <property type="molecule type" value="Genomic_DNA"/>
</dbReference>